<dbReference type="NCBIfam" id="TIGR01214">
    <property type="entry name" value="rmlD"/>
    <property type="match status" value="1"/>
</dbReference>
<evidence type="ECO:0000256" key="3">
    <source>
        <dbReference type="ARBA" id="ARBA00012929"/>
    </source>
</evidence>
<dbReference type="InterPro" id="IPR036291">
    <property type="entry name" value="NAD(P)-bd_dom_sf"/>
</dbReference>
<comment type="function">
    <text evidence="6">Catalyzes the reduction of dTDP-6-deoxy-L-lyxo-4-hexulose to yield dTDP-L-rhamnose.</text>
</comment>
<reference evidence="8 9" key="1">
    <citation type="submission" date="2019-02" db="EMBL/GenBank/DDBJ databases">
        <title>Deep-cultivation of Planctomycetes and their phenomic and genomic characterization uncovers novel biology.</title>
        <authorList>
            <person name="Wiegand S."/>
            <person name="Jogler M."/>
            <person name="Boedeker C."/>
            <person name="Pinto D."/>
            <person name="Vollmers J."/>
            <person name="Rivas-Marin E."/>
            <person name="Kohn T."/>
            <person name="Peeters S.H."/>
            <person name="Heuer A."/>
            <person name="Rast P."/>
            <person name="Oberbeckmann S."/>
            <person name="Bunk B."/>
            <person name="Jeske O."/>
            <person name="Meyerdierks A."/>
            <person name="Storesund J.E."/>
            <person name="Kallscheuer N."/>
            <person name="Luecker S."/>
            <person name="Lage O.M."/>
            <person name="Pohl T."/>
            <person name="Merkel B.J."/>
            <person name="Hornburger P."/>
            <person name="Mueller R.-W."/>
            <person name="Bruemmer F."/>
            <person name="Labrenz M."/>
            <person name="Spormann A.M."/>
            <person name="Op den Camp H."/>
            <person name="Overmann J."/>
            <person name="Amann R."/>
            <person name="Jetten M.S.M."/>
            <person name="Mascher T."/>
            <person name="Medema M.H."/>
            <person name="Devos D.P."/>
            <person name="Kaster A.-K."/>
            <person name="Ovreas L."/>
            <person name="Rohde M."/>
            <person name="Galperin M.Y."/>
            <person name="Jogler C."/>
        </authorList>
    </citation>
    <scope>NUCLEOTIDE SEQUENCE [LARGE SCALE GENOMIC DNA]</scope>
    <source>
        <strain evidence="8 9">ETA_A1</strain>
    </source>
</reference>
<dbReference type="Gene3D" id="3.40.50.720">
    <property type="entry name" value="NAD(P)-binding Rossmann-like Domain"/>
    <property type="match status" value="1"/>
</dbReference>
<evidence type="ECO:0000256" key="2">
    <source>
        <dbReference type="ARBA" id="ARBA00010944"/>
    </source>
</evidence>
<dbReference type="InterPro" id="IPR005913">
    <property type="entry name" value="dTDP_dehydrorham_reduct"/>
</dbReference>
<comment type="pathway">
    <text evidence="1 6">Carbohydrate biosynthesis; dTDP-L-rhamnose biosynthesis.</text>
</comment>
<dbReference type="KEGG" id="uli:ETAA1_40580"/>
<dbReference type="EMBL" id="CP036273">
    <property type="protein sequence ID" value="QDU22083.1"/>
    <property type="molecule type" value="Genomic_DNA"/>
</dbReference>
<dbReference type="PANTHER" id="PTHR10491:SF4">
    <property type="entry name" value="METHIONINE ADENOSYLTRANSFERASE 2 SUBUNIT BETA"/>
    <property type="match status" value="1"/>
</dbReference>
<dbReference type="RefSeq" id="WP_145241516.1">
    <property type="nucleotide sequence ID" value="NZ_CP036273.1"/>
</dbReference>
<evidence type="ECO:0000256" key="4">
    <source>
        <dbReference type="ARBA" id="ARBA00017099"/>
    </source>
</evidence>
<dbReference type="GO" id="GO:0008831">
    <property type="term" value="F:dTDP-4-dehydrorhamnose reductase activity"/>
    <property type="evidence" value="ECO:0007669"/>
    <property type="project" value="UniProtKB-EC"/>
</dbReference>
<organism evidence="8 9">
    <name type="scientific">Urbifossiella limnaea</name>
    <dbReference type="NCBI Taxonomy" id="2528023"/>
    <lineage>
        <taxon>Bacteria</taxon>
        <taxon>Pseudomonadati</taxon>
        <taxon>Planctomycetota</taxon>
        <taxon>Planctomycetia</taxon>
        <taxon>Gemmatales</taxon>
        <taxon>Gemmataceae</taxon>
        <taxon>Urbifossiella</taxon>
    </lineage>
</organism>
<comment type="similarity">
    <text evidence="2 6">Belongs to the dTDP-4-dehydrorhamnose reductase family.</text>
</comment>
<dbReference type="UniPathway" id="UPA00124"/>
<dbReference type="PANTHER" id="PTHR10491">
    <property type="entry name" value="DTDP-4-DEHYDRORHAMNOSE REDUCTASE"/>
    <property type="match status" value="1"/>
</dbReference>
<evidence type="ECO:0000259" key="7">
    <source>
        <dbReference type="Pfam" id="PF04321"/>
    </source>
</evidence>
<dbReference type="Proteomes" id="UP000319576">
    <property type="component" value="Chromosome"/>
</dbReference>
<dbReference type="AlphaFoldDB" id="A0A517XX52"/>
<proteinExistence type="inferred from homology"/>
<dbReference type="GO" id="GO:0019305">
    <property type="term" value="P:dTDP-rhamnose biosynthetic process"/>
    <property type="evidence" value="ECO:0007669"/>
    <property type="project" value="UniProtKB-UniPathway"/>
</dbReference>
<dbReference type="CDD" id="cd05254">
    <property type="entry name" value="dTDP_HR_like_SDR_e"/>
    <property type="match status" value="1"/>
</dbReference>
<evidence type="ECO:0000256" key="1">
    <source>
        <dbReference type="ARBA" id="ARBA00004781"/>
    </source>
</evidence>
<dbReference type="InterPro" id="IPR029903">
    <property type="entry name" value="RmlD-like-bd"/>
</dbReference>
<dbReference type="SUPFAM" id="SSF51735">
    <property type="entry name" value="NAD(P)-binding Rossmann-fold domains"/>
    <property type="match status" value="1"/>
</dbReference>
<keyword evidence="9" id="KW-1185">Reference proteome</keyword>
<gene>
    <name evidence="8" type="primary">rmlD</name>
    <name evidence="8" type="ORF">ETAA1_40580</name>
</gene>
<dbReference type="Pfam" id="PF04321">
    <property type="entry name" value="RmlD_sub_bind"/>
    <property type="match status" value="1"/>
</dbReference>
<accession>A0A517XX52</accession>
<evidence type="ECO:0000313" key="9">
    <source>
        <dbReference type="Proteomes" id="UP000319576"/>
    </source>
</evidence>
<dbReference type="OrthoDB" id="9803892at2"/>
<sequence length="288" mass="30031">MRVAVLGAAGQLGRDLCPRLSGTVVPLSRAHIDLEKPETIAAHLAADRPDVLVNCAAYNFVDKAEADPGPAFAANGLGVRLLAQACATAGVKLVHVSTDYVFGLDADRTTPFTEDDAPGPVSAYGLSKLVGEYATRAAHPGHLVVRTCGLYGVWGSGGKGGNFVETMLRVAGQGKPLRVVNDQRCTPSYTADVAEAVAGLVRAGASGLYHVTNSGSCTWYELAAEIFRRAGVTADLSPITSAQFAAPARRPPYSVLSNAKLAAAGVPAPRPWPEALAAYLEERARPRA</sequence>
<evidence type="ECO:0000313" key="8">
    <source>
        <dbReference type="EMBL" id="QDU22083.1"/>
    </source>
</evidence>
<dbReference type="EC" id="1.1.1.133" evidence="3 6"/>
<dbReference type="Gene3D" id="3.90.25.10">
    <property type="entry name" value="UDP-galactose 4-epimerase, domain 1"/>
    <property type="match status" value="1"/>
</dbReference>
<comment type="catalytic activity">
    <reaction evidence="5">
        <text>dTDP-beta-L-rhamnose + NADP(+) = dTDP-4-dehydro-beta-L-rhamnose + NADPH + H(+)</text>
        <dbReference type="Rhea" id="RHEA:21796"/>
        <dbReference type="ChEBI" id="CHEBI:15378"/>
        <dbReference type="ChEBI" id="CHEBI:57510"/>
        <dbReference type="ChEBI" id="CHEBI:57783"/>
        <dbReference type="ChEBI" id="CHEBI:58349"/>
        <dbReference type="ChEBI" id="CHEBI:62830"/>
        <dbReference type="EC" id="1.1.1.133"/>
    </reaction>
</comment>
<name>A0A517XX52_9BACT</name>
<keyword evidence="6 8" id="KW-0560">Oxidoreductase</keyword>
<keyword evidence="6" id="KW-0521">NADP</keyword>
<evidence type="ECO:0000256" key="5">
    <source>
        <dbReference type="ARBA" id="ARBA00048200"/>
    </source>
</evidence>
<evidence type="ECO:0000256" key="6">
    <source>
        <dbReference type="RuleBase" id="RU364082"/>
    </source>
</evidence>
<protein>
    <recommendedName>
        <fullName evidence="4 6">dTDP-4-dehydrorhamnose reductase</fullName>
        <ecNumber evidence="3 6">1.1.1.133</ecNumber>
    </recommendedName>
</protein>
<feature type="domain" description="RmlD-like substrate binding" evidence="7">
    <location>
        <begin position="1"/>
        <end position="282"/>
    </location>
</feature>